<dbReference type="CDD" id="cd00093">
    <property type="entry name" value="HTH_XRE"/>
    <property type="match status" value="1"/>
</dbReference>
<dbReference type="EMBL" id="QGTQ01000021">
    <property type="protein sequence ID" value="PWV97423.1"/>
    <property type="molecule type" value="Genomic_DNA"/>
</dbReference>
<protein>
    <submittedName>
        <fullName evidence="2">DNA-binding XRE family transcriptional regulator</fullName>
    </submittedName>
</protein>
<sequence>MLSLEWGDSRLPELLRNSKMTQAELARRIGVNRQFIYKVKVKERFFSLEQAILVAHVLNCSAHDLYEYKIHSNR</sequence>
<dbReference type="SMART" id="SM00530">
    <property type="entry name" value="HTH_XRE"/>
    <property type="match status" value="1"/>
</dbReference>
<keyword evidence="3" id="KW-1185">Reference proteome</keyword>
<dbReference type="Gene3D" id="1.10.260.40">
    <property type="entry name" value="lambda repressor-like DNA-binding domains"/>
    <property type="match status" value="1"/>
</dbReference>
<proteinExistence type="predicted"/>
<evidence type="ECO:0000313" key="2">
    <source>
        <dbReference type="EMBL" id="PWV97423.1"/>
    </source>
</evidence>
<dbReference type="PROSITE" id="PS50943">
    <property type="entry name" value="HTH_CROC1"/>
    <property type="match status" value="1"/>
</dbReference>
<gene>
    <name evidence="2" type="ORF">DFQ01_12167</name>
</gene>
<keyword evidence="2" id="KW-0238">DNA-binding</keyword>
<evidence type="ECO:0000313" key="3">
    <source>
        <dbReference type="Proteomes" id="UP000246635"/>
    </source>
</evidence>
<accession>A0A2V2YXT1</accession>
<reference evidence="2 3" key="1">
    <citation type="submission" date="2018-05" db="EMBL/GenBank/DDBJ databases">
        <title>Genomic Encyclopedia of Type Strains, Phase III (KMG-III): the genomes of soil and plant-associated and newly described type strains.</title>
        <authorList>
            <person name="Whitman W."/>
        </authorList>
    </citation>
    <scope>NUCLEOTIDE SEQUENCE [LARGE SCALE GENOMIC DNA]</scope>
    <source>
        <strain evidence="2 3">CECT 5696</strain>
    </source>
</reference>
<dbReference type="InterPro" id="IPR010982">
    <property type="entry name" value="Lambda_DNA-bd_dom_sf"/>
</dbReference>
<dbReference type="InterPro" id="IPR001387">
    <property type="entry name" value="Cro/C1-type_HTH"/>
</dbReference>
<organism evidence="2 3">
    <name type="scientific">Paenibacillus cellulosilyticus</name>
    <dbReference type="NCBI Taxonomy" id="375489"/>
    <lineage>
        <taxon>Bacteria</taxon>
        <taxon>Bacillati</taxon>
        <taxon>Bacillota</taxon>
        <taxon>Bacilli</taxon>
        <taxon>Bacillales</taxon>
        <taxon>Paenibacillaceae</taxon>
        <taxon>Paenibacillus</taxon>
    </lineage>
</organism>
<dbReference type="Pfam" id="PF01381">
    <property type="entry name" value="HTH_3"/>
    <property type="match status" value="1"/>
</dbReference>
<dbReference type="Proteomes" id="UP000246635">
    <property type="component" value="Unassembled WGS sequence"/>
</dbReference>
<dbReference type="SUPFAM" id="SSF47413">
    <property type="entry name" value="lambda repressor-like DNA-binding domains"/>
    <property type="match status" value="1"/>
</dbReference>
<dbReference type="RefSeq" id="WP_110045943.1">
    <property type="nucleotide sequence ID" value="NZ_QGTQ01000021.1"/>
</dbReference>
<dbReference type="GO" id="GO:0003677">
    <property type="term" value="F:DNA binding"/>
    <property type="evidence" value="ECO:0007669"/>
    <property type="project" value="UniProtKB-KW"/>
</dbReference>
<feature type="domain" description="HTH cro/C1-type" evidence="1">
    <location>
        <begin position="19"/>
        <end position="65"/>
    </location>
</feature>
<comment type="caution">
    <text evidence="2">The sequence shown here is derived from an EMBL/GenBank/DDBJ whole genome shotgun (WGS) entry which is preliminary data.</text>
</comment>
<name>A0A2V2YXT1_9BACL</name>
<dbReference type="AlphaFoldDB" id="A0A2V2YXT1"/>
<evidence type="ECO:0000259" key="1">
    <source>
        <dbReference type="PROSITE" id="PS50943"/>
    </source>
</evidence>